<dbReference type="PANTHER" id="PTHR45398">
    <property type="match status" value="1"/>
</dbReference>
<dbReference type="GO" id="GO:0003824">
    <property type="term" value="F:catalytic activity"/>
    <property type="evidence" value="ECO:0007669"/>
    <property type="project" value="InterPro"/>
</dbReference>
<dbReference type="Proteomes" id="UP000054854">
    <property type="component" value="Unassembled WGS sequence"/>
</dbReference>
<name>A0A378IKK0_9GAMM</name>
<dbReference type="EMBL" id="LNXX01000042">
    <property type="protein sequence ID" value="KTC83447.1"/>
    <property type="molecule type" value="Genomic_DNA"/>
</dbReference>
<proteinExistence type="predicted"/>
<evidence type="ECO:0000313" key="3">
    <source>
        <dbReference type="EMBL" id="STX35533.1"/>
    </source>
</evidence>
<dbReference type="InterPro" id="IPR042099">
    <property type="entry name" value="ANL_N_sf"/>
</dbReference>
<accession>A0A378IKK0</accession>
<keyword evidence="4" id="KW-1185">Reference proteome</keyword>
<evidence type="ECO:0000313" key="5">
    <source>
        <dbReference type="Proteomes" id="UP000255316"/>
    </source>
</evidence>
<reference evidence="2 4" key="1">
    <citation type="submission" date="2015-11" db="EMBL/GenBank/DDBJ databases">
        <title>Genomic analysis of 38 Legionella species identifies large and diverse effector repertoires.</title>
        <authorList>
            <person name="Burstein D."/>
            <person name="Amaro F."/>
            <person name="Zusman T."/>
            <person name="Lifshitz Z."/>
            <person name="Cohen O."/>
            <person name="Gilbert J.A."/>
            <person name="Pupko T."/>
            <person name="Shuman H.A."/>
            <person name="Segal G."/>
        </authorList>
    </citation>
    <scope>NUCLEOTIDE SEQUENCE [LARGE SCALE GENOMIC DNA]</scope>
    <source>
        <strain evidence="2 4">CDC#72-OH-14</strain>
    </source>
</reference>
<evidence type="ECO:0000313" key="2">
    <source>
        <dbReference type="EMBL" id="KTC83447.1"/>
    </source>
</evidence>
<dbReference type="InterPro" id="IPR001242">
    <property type="entry name" value="Condensation_dom"/>
</dbReference>
<evidence type="ECO:0000313" key="4">
    <source>
        <dbReference type="Proteomes" id="UP000054854"/>
    </source>
</evidence>
<sequence length="240" mass="28157">MSAFSLLIEKYTAQKECVLSYPVNLKPKALQPLLGCFVNMGLIKLSINSNNTVKEFIEHVTQQRAISKRHQKIPLFDIVSRLRRTNNYEENALNVSIAETTLGLVPLQLEHCECQTYPRELQHIEDLGCHFQYLEKIYLKFDHNGTYFDDESIKALFESFKLILEQFVAFPKKQLKNIQILTEQQRLQILNEWCGRAKGYSLDKTIPQLFEEQVLKDPQRIAIQYDEHVYTYEEINQRAN</sequence>
<dbReference type="Proteomes" id="UP000255316">
    <property type="component" value="Unassembled WGS sequence"/>
</dbReference>
<protein>
    <submittedName>
        <fullName evidence="3">Peptide synthetase, non-ribosomal</fullName>
    </submittedName>
</protein>
<dbReference type="AlphaFoldDB" id="A0A378IKK0"/>
<dbReference type="STRING" id="28085.Lcin_2134"/>
<dbReference type="PANTHER" id="PTHR45398:SF1">
    <property type="entry name" value="ENZYME, PUTATIVE (JCVI)-RELATED"/>
    <property type="match status" value="1"/>
</dbReference>
<dbReference type="Gene3D" id="3.30.559.30">
    <property type="entry name" value="Nonribosomal peptide synthetase, condensation domain"/>
    <property type="match status" value="1"/>
</dbReference>
<organism evidence="3 5">
    <name type="scientific">Legionella cincinnatiensis</name>
    <dbReference type="NCBI Taxonomy" id="28085"/>
    <lineage>
        <taxon>Bacteria</taxon>
        <taxon>Pseudomonadati</taxon>
        <taxon>Pseudomonadota</taxon>
        <taxon>Gammaproteobacteria</taxon>
        <taxon>Legionellales</taxon>
        <taxon>Legionellaceae</taxon>
        <taxon>Legionella</taxon>
    </lineage>
</organism>
<feature type="domain" description="Condensation" evidence="1">
    <location>
        <begin position="1"/>
        <end position="189"/>
    </location>
</feature>
<evidence type="ECO:0000259" key="1">
    <source>
        <dbReference type="Pfam" id="PF00668"/>
    </source>
</evidence>
<gene>
    <name evidence="3" type="primary">tycC_1</name>
    <name evidence="2" type="ORF">Lcin_2134</name>
    <name evidence="3" type="ORF">NCTC12438_02149</name>
</gene>
<dbReference type="Gene3D" id="3.40.50.12780">
    <property type="entry name" value="N-terminal domain of ligase-like"/>
    <property type="match status" value="1"/>
</dbReference>
<dbReference type="SUPFAM" id="SSF56801">
    <property type="entry name" value="Acetyl-CoA synthetase-like"/>
    <property type="match status" value="1"/>
</dbReference>
<reference evidence="3 5" key="2">
    <citation type="submission" date="2018-06" db="EMBL/GenBank/DDBJ databases">
        <authorList>
            <consortium name="Pathogen Informatics"/>
            <person name="Doyle S."/>
        </authorList>
    </citation>
    <scope>NUCLEOTIDE SEQUENCE [LARGE SCALE GENOMIC DNA]</scope>
    <source>
        <strain evidence="3 5">NCTC12438</strain>
    </source>
</reference>
<dbReference type="EMBL" id="UGNX01000001">
    <property type="protein sequence ID" value="STX35533.1"/>
    <property type="molecule type" value="Genomic_DNA"/>
</dbReference>
<dbReference type="Pfam" id="PF00668">
    <property type="entry name" value="Condensation"/>
    <property type="match status" value="1"/>
</dbReference>
<dbReference type="SUPFAM" id="SSF52777">
    <property type="entry name" value="CoA-dependent acyltransferases"/>
    <property type="match status" value="1"/>
</dbReference>